<dbReference type="GO" id="GO:0016757">
    <property type="term" value="F:glycosyltransferase activity"/>
    <property type="evidence" value="ECO:0007669"/>
    <property type="project" value="UniProtKB-KW"/>
</dbReference>
<dbReference type="Proteomes" id="UP000243232">
    <property type="component" value="Chromosome I"/>
</dbReference>
<reference evidence="4" key="1">
    <citation type="submission" date="2016-10" db="EMBL/GenBank/DDBJ databases">
        <authorList>
            <person name="Varghese N."/>
            <person name="Submissions S."/>
        </authorList>
    </citation>
    <scope>NUCLEOTIDE SEQUENCE [LARGE SCALE GENOMIC DNA]</scope>
    <source>
        <strain evidence="4">DSM 17875</strain>
    </source>
</reference>
<name>A0A1H2EF38_9PSED</name>
<dbReference type="EMBL" id="LT629785">
    <property type="protein sequence ID" value="SDT93756.1"/>
    <property type="molecule type" value="Genomic_DNA"/>
</dbReference>
<sequence>MSRTAKHLWSLLGGVIAHGGGWKLSFAKGLTVWRNEGFAGLRYRMLSIGAVADGKPVTKANGVPVLRNDYREWLKRYGQIDDALRQTIRQRISEFSVPPLISVIMPVFNPRLDWLIAAIESVRNQLYPHWQLCIADDATQNPQVRILLEGYAQRDSRIRFIPRSENGHIAQASNSALTLATGDWVALLDQDDLLAEQALYLVADNILRCPEVQLLYSDEDKIDKHGRRHAPYFKSSWNPDLFYSHNLITHLAIYRKSLLDQLGGFCTGYEGAQDYDLALRCIEQIQTQTIIHIPHVLYHWRSHVDSTAARSTAKPYAMQAGERALRDHFSRSGISCQVISNGNSYRVRYDLPSPPPQVSIVITSRNAIEMLKRCIESILQKTNYPNFEIILVDNDSDEQAAVAYLASLDREPNIRVVPGPGPFNFSALNNLGVRHAEGSVICLLNNDTEVIDAHWLDELASHACRPGIGAVGAKLLYPNGSLQHAGIVLGIAGWAGHAHKGQPAETPGRWGRASLISGFSAVTGACLVMRKELYDRLGGLNEHQLPVACSDVDLCLRAAQLGQRTLWTPYARLYHHESATRGYDTTPEKQTRLASEVAYMHQHWAHLLHNDPAYNPNLSLEREDFSLAWPPRAYLTEHLSAEAVLAAQYPSTAQIHPESSQQ</sequence>
<protein>
    <submittedName>
        <fullName evidence="3">Glycosyltransferase, GT2 family</fullName>
    </submittedName>
</protein>
<dbReference type="CDD" id="cd04186">
    <property type="entry name" value="GT_2_like_c"/>
    <property type="match status" value="1"/>
</dbReference>
<evidence type="ECO:0000313" key="4">
    <source>
        <dbReference type="Proteomes" id="UP000243232"/>
    </source>
</evidence>
<evidence type="ECO:0000259" key="2">
    <source>
        <dbReference type="Pfam" id="PF00535"/>
    </source>
</evidence>
<keyword evidence="1" id="KW-0472">Membrane</keyword>
<dbReference type="Pfam" id="PF00535">
    <property type="entry name" value="Glycos_transf_2"/>
    <property type="match status" value="2"/>
</dbReference>
<evidence type="ECO:0000313" key="3">
    <source>
        <dbReference type="EMBL" id="SDT93756.1"/>
    </source>
</evidence>
<keyword evidence="4" id="KW-1185">Reference proteome</keyword>
<dbReference type="SUPFAM" id="SSF53448">
    <property type="entry name" value="Nucleotide-diphospho-sugar transferases"/>
    <property type="match status" value="2"/>
</dbReference>
<dbReference type="PANTHER" id="PTHR43179:SF7">
    <property type="entry name" value="RHAMNOSYLTRANSFERASE WBBL"/>
    <property type="match status" value="1"/>
</dbReference>
<keyword evidence="1" id="KW-1003">Cell membrane</keyword>
<organism evidence="3 4">
    <name type="scientific">Pseudomonas pohangensis</name>
    <dbReference type="NCBI Taxonomy" id="364197"/>
    <lineage>
        <taxon>Bacteria</taxon>
        <taxon>Pseudomonadati</taxon>
        <taxon>Pseudomonadota</taxon>
        <taxon>Gammaproteobacteria</taxon>
        <taxon>Pseudomonadales</taxon>
        <taxon>Pseudomonadaceae</taxon>
        <taxon>Pseudomonas</taxon>
    </lineage>
</organism>
<feature type="domain" description="Glycosyltransferase 2-like" evidence="2">
    <location>
        <begin position="102"/>
        <end position="262"/>
    </location>
</feature>
<keyword evidence="3" id="KW-0808">Transferase</keyword>
<dbReference type="Gene3D" id="3.90.550.10">
    <property type="entry name" value="Spore Coat Polysaccharide Biosynthesis Protein SpsA, Chain A"/>
    <property type="match status" value="2"/>
</dbReference>
<dbReference type="AlphaFoldDB" id="A0A1H2EF38"/>
<dbReference type="CDD" id="cd04184">
    <property type="entry name" value="GT2_RfbC_Mx_like"/>
    <property type="match status" value="1"/>
</dbReference>
<accession>A0A1H2EF38</accession>
<gene>
    <name evidence="3" type="ORF">SAMN05216296_0722</name>
</gene>
<dbReference type="STRING" id="364197.SAMN05216296_0722"/>
<feature type="domain" description="Glycosyltransferase 2-like" evidence="2">
    <location>
        <begin position="359"/>
        <end position="488"/>
    </location>
</feature>
<evidence type="ECO:0000256" key="1">
    <source>
        <dbReference type="ARBA" id="ARBA00022519"/>
    </source>
</evidence>
<dbReference type="InterPro" id="IPR029044">
    <property type="entry name" value="Nucleotide-diphossugar_trans"/>
</dbReference>
<keyword evidence="1" id="KW-0997">Cell inner membrane</keyword>
<proteinExistence type="predicted"/>
<dbReference type="InterPro" id="IPR001173">
    <property type="entry name" value="Glyco_trans_2-like"/>
</dbReference>
<dbReference type="PANTHER" id="PTHR43179">
    <property type="entry name" value="RHAMNOSYLTRANSFERASE WBBL"/>
    <property type="match status" value="1"/>
</dbReference>